<dbReference type="GO" id="GO:0006999">
    <property type="term" value="P:nuclear pore organization"/>
    <property type="evidence" value="ECO:0007669"/>
    <property type="project" value="TreeGrafter"/>
</dbReference>
<accession>A0AAW0FYG8</accession>
<dbReference type="PANTHER" id="PTHR31344">
    <property type="entry name" value="NUCLEAR PORE COMPLEX PROTEIN NUP205"/>
    <property type="match status" value="1"/>
</dbReference>
<name>A0AAW0FYG8_9APHY</name>
<evidence type="ECO:0000256" key="5">
    <source>
        <dbReference type="SAM" id="MobiDB-lite"/>
    </source>
</evidence>
<evidence type="ECO:0000256" key="4">
    <source>
        <dbReference type="ARBA" id="ARBA00023242"/>
    </source>
</evidence>
<dbReference type="Pfam" id="PF11894">
    <property type="entry name" value="Nup192"/>
    <property type="match status" value="1"/>
</dbReference>
<feature type="compositionally biased region" description="Low complexity" evidence="5">
    <location>
        <begin position="619"/>
        <end position="631"/>
    </location>
</feature>
<keyword evidence="7" id="KW-1185">Reference proteome</keyword>
<evidence type="ECO:0000313" key="6">
    <source>
        <dbReference type="EMBL" id="KAK7682411.1"/>
    </source>
</evidence>
<comment type="caution">
    <text evidence="6">The sequence shown here is derived from an EMBL/GenBank/DDBJ whole genome shotgun (WGS) entry which is preliminary data.</text>
</comment>
<comment type="subcellular location">
    <subcellularLocation>
        <location evidence="1">Nucleus</location>
    </subcellularLocation>
</comment>
<proteinExistence type="inferred from homology"/>
<sequence length="1814" mass="202320">MASISELRAALVSAYTSGGHVAAEQELYEDLMAHKPVLLNLFNFGSSNAQEQKQLESGKITIRGRSTAVNADFARQATFVAQKLNVSDLHIAEIMYGVTNTYPNLPPEILIERTVVAFHRRRRDIAECLRYIFFAAEQSSSPDAPQLFKRLDTFLRQHLLPPAKPQELPLASKLFKEIENLEGVLNSTLNARQSAGSDTFAPPNPGARLGSDILTARLDSLKHERRDLAAVLWVIGRMGCLSSQDLNKMVDWLEANLKHPLVHYFLPTVLASFDSIEQDPKGGQKRKELLKDRTLTSFMKRKLDVSSRWKEPGLKSTILLKWTLFCTEARHQDPTLEDTEGFRSNELETQIWNAIQGDCFVYLTRLLASLKQKHPLSSFAASLVGQPQDQENNSERPPADFSTIILEACEVLVRTLITYASSELRKIKQRQEDILLANARTDRTRSARSAPPPMHPRIGSEAPRNDMAVIFSFIGLLYSALSTDTALPYWGVIPRDRRHLFSESAISRLPSFLQWAVWSTPAHDLDMSTALYDMLTGLSNGEQCSELCYNFLARGGTDVGVVDPSSLSTPSLMVSGSSVSWSAMFTLLDTWVNSASSSRPNATLPPNPQLGASHSNQWQVQPQHPTHAQQQQRLTLTQQDVLLSQSFLRLLATVVTHSVPVRVTICSHARFRAIPTLMSLIPLSVPLELKGALFDTLSAFCTPGAGLPGIEICKSVWTLMERLEVINVRGNTGMTVKGVEVELEEVESAFKMYPATIAFLKLLGALLHTPKSLALHDQVSQEPLHTIPEGLGHNYRAPGVAPYTSFVVDNVFSNIPRREYLRPSDRWHINDLCLGFIERALASFELESLVTSVENRTVTREAVVQLAVHPGYDVMKRILTQSSLHTSILTYIAEGTDGFEKGFADEEPYFRSTIVRVLRIIHRVLEIQDIFLDIFIPLLFDLNDPAATGELHPASYFGKFDQSLLFSPEIVSAIVSYVAYPAHLELTHLAVKILSTLSTPSTAYQLAVVLERSPDSIRILDGFRHILDAESSADVEATEAVMEQNTGAGASDPTDIDGDCIQAVRTQILDFFIQNTRQDRPYPNVAHYLLFGRLDTGDRIQDPHSLGAQRTCMHSIVDLVNTGIPRVSKRVEVREAPLLASIPALAEKCYHVLFQLSKHPRTSDFTTRYLRSREDFFARHLVAMPFKSPIIAREPYIEVMYRDGSRVITTVPAFCSFLRLRSWVLDLAALELHILVNKGHHKGVSELLELLFGNAGESLQNEQVGWEHEAFRPFQEAGQSHIRMIEFLESLDIDWSDSLTPQPVEIEFLNTLDLQSCTRADSAGCEVIDRTALMAMVATARRTLHSQGRILTAVHAQQLDAETDYILQSCAVENHRRTVRHAVAASYESWRRVLDVSLIRCYSRLPENRRENMLLDLLHALPSALDSSNVEEATAVTLAESILTAITKLREDRRTVLPTDSLSPIARSLPAERLFSLLKSLIGCVLNNSRFELVRGNLYASLIQYLQLVMVNGVPTSDQVDLFATQIVLKGQENSRKSSKFVRSKEAQGSFAVIQPVAERLVSVISRDAVDGAEVWKTVAFVLLDSLVHISLPQQTVITALARSGYLSGFVQATKDSDVRLQAVLHPDPENLDALYVYEAKMSLFIKMAQSKAGAERLLEARLLTVLADCDFLDSRPEVGQGFAAERDSFLPGAIQRYHQLLIPALQLVAAILFTSGPKHTTANQQTIQFIRNHRDSLILLLKGEIDQVSLPTDELHVVIAMCTYALQVVPRTELLSSSGFGGLYSATRNLALKALDHQEWWKDLLQDPKTLRS</sequence>
<comment type="similarity">
    <text evidence="2">Belongs to the NUP186/NUP192/NUP205 family.</text>
</comment>
<evidence type="ECO:0000256" key="3">
    <source>
        <dbReference type="ARBA" id="ARBA00022448"/>
    </source>
</evidence>
<dbReference type="Proteomes" id="UP001385951">
    <property type="component" value="Unassembled WGS sequence"/>
</dbReference>
<keyword evidence="3" id="KW-0813">Transport</keyword>
<feature type="region of interest" description="Disordered" evidence="5">
    <location>
        <begin position="598"/>
        <end position="631"/>
    </location>
</feature>
<evidence type="ECO:0000256" key="1">
    <source>
        <dbReference type="ARBA" id="ARBA00004123"/>
    </source>
</evidence>
<organism evidence="6 7">
    <name type="scientific">Cerrena zonata</name>
    <dbReference type="NCBI Taxonomy" id="2478898"/>
    <lineage>
        <taxon>Eukaryota</taxon>
        <taxon>Fungi</taxon>
        <taxon>Dikarya</taxon>
        <taxon>Basidiomycota</taxon>
        <taxon>Agaricomycotina</taxon>
        <taxon>Agaricomycetes</taxon>
        <taxon>Polyporales</taxon>
        <taxon>Cerrenaceae</taxon>
        <taxon>Cerrena</taxon>
    </lineage>
</organism>
<dbReference type="PANTHER" id="PTHR31344:SF0">
    <property type="entry name" value="NUCLEAR PORE COMPLEX PROTEIN NUP205"/>
    <property type="match status" value="1"/>
</dbReference>
<evidence type="ECO:0000256" key="2">
    <source>
        <dbReference type="ARBA" id="ARBA00005892"/>
    </source>
</evidence>
<feature type="region of interest" description="Disordered" evidence="5">
    <location>
        <begin position="442"/>
        <end position="461"/>
    </location>
</feature>
<gene>
    <name evidence="6" type="ORF">QCA50_014616</name>
</gene>
<dbReference type="GO" id="GO:0044611">
    <property type="term" value="C:nuclear pore inner ring"/>
    <property type="evidence" value="ECO:0007669"/>
    <property type="project" value="TreeGrafter"/>
</dbReference>
<dbReference type="EMBL" id="JASBNA010000036">
    <property type="protein sequence ID" value="KAK7682411.1"/>
    <property type="molecule type" value="Genomic_DNA"/>
</dbReference>
<evidence type="ECO:0000313" key="7">
    <source>
        <dbReference type="Proteomes" id="UP001385951"/>
    </source>
</evidence>
<keyword evidence="4" id="KW-0539">Nucleus</keyword>
<protein>
    <submittedName>
        <fullName evidence="6">Uncharacterized protein</fullName>
    </submittedName>
</protein>
<reference evidence="6 7" key="1">
    <citation type="submission" date="2022-09" db="EMBL/GenBank/DDBJ databases">
        <authorList>
            <person name="Palmer J.M."/>
        </authorList>
    </citation>
    <scope>NUCLEOTIDE SEQUENCE [LARGE SCALE GENOMIC DNA]</scope>
    <source>
        <strain evidence="6 7">DSM 7382</strain>
    </source>
</reference>
<dbReference type="GO" id="GO:0017056">
    <property type="term" value="F:structural constituent of nuclear pore"/>
    <property type="evidence" value="ECO:0007669"/>
    <property type="project" value="TreeGrafter"/>
</dbReference>
<dbReference type="InterPro" id="IPR021827">
    <property type="entry name" value="Nup186/Nup192/Nup205"/>
</dbReference>